<reference evidence="2 3" key="1">
    <citation type="journal article" date="2020" name="Nat. Food">
        <title>A phased Vanilla planifolia genome enables genetic improvement of flavour and production.</title>
        <authorList>
            <person name="Hasing T."/>
            <person name="Tang H."/>
            <person name="Brym M."/>
            <person name="Khazi F."/>
            <person name="Huang T."/>
            <person name="Chambers A.H."/>
        </authorList>
    </citation>
    <scope>NUCLEOTIDE SEQUENCE [LARGE SCALE GENOMIC DNA]</scope>
    <source>
        <tissue evidence="2">Leaf</tissue>
    </source>
</reference>
<dbReference type="PANTHER" id="PTHR33095">
    <property type="entry name" value="OS07G0619500 PROTEIN"/>
    <property type="match status" value="1"/>
</dbReference>
<gene>
    <name evidence="2" type="ORF">HPP92_006895</name>
</gene>
<proteinExistence type="predicted"/>
<protein>
    <recommendedName>
        <fullName evidence="4">Calmodulin-binding protein</fullName>
    </recommendedName>
</protein>
<keyword evidence="3" id="KW-1185">Reference proteome</keyword>
<evidence type="ECO:0000256" key="1">
    <source>
        <dbReference type="SAM" id="MobiDB-lite"/>
    </source>
</evidence>
<dbReference type="InterPro" id="IPR012442">
    <property type="entry name" value="DUF1645_plant"/>
</dbReference>
<evidence type="ECO:0008006" key="4">
    <source>
        <dbReference type="Google" id="ProtNLM"/>
    </source>
</evidence>
<feature type="compositionally biased region" description="Low complexity" evidence="1">
    <location>
        <begin position="223"/>
        <end position="236"/>
    </location>
</feature>
<evidence type="ECO:0000313" key="3">
    <source>
        <dbReference type="Proteomes" id="UP000636800"/>
    </source>
</evidence>
<dbReference type="EMBL" id="JADCNL010000003">
    <property type="protein sequence ID" value="KAG0488084.1"/>
    <property type="molecule type" value="Genomic_DNA"/>
</dbReference>
<feature type="compositionally biased region" description="Low complexity" evidence="1">
    <location>
        <begin position="278"/>
        <end position="288"/>
    </location>
</feature>
<evidence type="ECO:0000313" key="2">
    <source>
        <dbReference type="EMBL" id="KAG0488084.1"/>
    </source>
</evidence>
<dbReference type="OrthoDB" id="40902at2759"/>
<feature type="compositionally biased region" description="Basic residues" evidence="1">
    <location>
        <begin position="173"/>
        <end position="182"/>
    </location>
</feature>
<feature type="compositionally biased region" description="Basic and acidic residues" evidence="1">
    <location>
        <begin position="163"/>
        <end position="172"/>
    </location>
</feature>
<accession>A0A835RFM1</accession>
<feature type="region of interest" description="Disordered" evidence="1">
    <location>
        <begin position="162"/>
        <end position="237"/>
    </location>
</feature>
<feature type="compositionally biased region" description="Low complexity" evidence="1">
    <location>
        <begin position="309"/>
        <end position="328"/>
    </location>
</feature>
<feature type="region of interest" description="Disordered" evidence="1">
    <location>
        <begin position="268"/>
        <end position="348"/>
    </location>
</feature>
<name>A0A835RFM1_VANPL</name>
<organism evidence="2 3">
    <name type="scientific">Vanilla planifolia</name>
    <name type="common">Vanilla</name>
    <dbReference type="NCBI Taxonomy" id="51239"/>
    <lineage>
        <taxon>Eukaryota</taxon>
        <taxon>Viridiplantae</taxon>
        <taxon>Streptophyta</taxon>
        <taxon>Embryophyta</taxon>
        <taxon>Tracheophyta</taxon>
        <taxon>Spermatophyta</taxon>
        <taxon>Magnoliopsida</taxon>
        <taxon>Liliopsida</taxon>
        <taxon>Asparagales</taxon>
        <taxon>Orchidaceae</taxon>
        <taxon>Vanilloideae</taxon>
        <taxon>Vanilleae</taxon>
        <taxon>Vanilla</taxon>
    </lineage>
</organism>
<dbReference type="Proteomes" id="UP000636800">
    <property type="component" value="Chromosome 3"/>
</dbReference>
<dbReference type="AlphaFoldDB" id="A0A835RFM1"/>
<dbReference type="Pfam" id="PF07816">
    <property type="entry name" value="DUF1645"/>
    <property type="match status" value="1"/>
</dbReference>
<dbReference type="PANTHER" id="PTHR33095:SF57">
    <property type="entry name" value="EXPRESSED PROTEIN"/>
    <property type="match status" value="1"/>
</dbReference>
<feature type="compositionally biased region" description="Polar residues" evidence="1">
    <location>
        <begin position="294"/>
        <end position="308"/>
    </location>
</feature>
<comment type="caution">
    <text evidence="2">The sequence shown here is derived from an EMBL/GenBank/DDBJ whole genome shotgun (WGS) entry which is preliminary data.</text>
</comment>
<sequence>MGHESHGNGETHTATAELEDGCSGEAVNQSHDDIFADEIDSTSSTPFVSAPSSPGRGISYGAYFFSAPASPMHYVLCNPPHSVTSPSTAMQNDASVTGSFEFEFSAKYATIASSSNAGSMTSADELFLNGQIRPMKLSSHLECPQSLAPLVDVCDESAEIADPDERGRDLKMRSRSIHRRTRSMSPMRKARFQWQEEDEVEKDAVKGNQETEQDKGAEGLLPSESASSSRSSSSGRNSKRWVFLKDLLYRSKSEGRANTKEKFWHSISFSPSKDKSKPSPTASSFSSPSPTPPQNLCSEPSEAQSKKNGSGSSSARTKKTGSSSSTTSPKPPNGTGKRRSSAPSPHERFYTANRAQMEEMRRRTFLPYRQGLLGCLGFSSRGYGAINGFAKSLNPVSSR</sequence>